<dbReference type="AlphaFoldDB" id="A0A0D2PHB8"/>
<keyword evidence="5" id="KW-0269">Exonuclease</keyword>
<comment type="similarity">
    <text evidence="7">Belongs to the exonuclease superfamily. TREX family.</text>
</comment>
<accession>A0A0D2PHB8</accession>
<keyword evidence="2" id="KW-0540">Nuclease</keyword>
<sequence length="466" mass="52943">VKVNLTSIIPILISQIRTRDVRIGRCKCAESEFIGDDGAQLQLKAESPLLHHPSTSRRGANPIFYLQVRKTEKRKISFSHFQKCVFGTFFRTRNARCFTSRITPCTRLESIVCLMWYNYPLKPRLVIDQIQMRSAAIYFSMLQAPRGSIHGLANFCWESFRNISCSHVNSSSLKPLASKYGVQGGYRRRWIRRPMTTKTGGRNKTNQAAKPSNLVRKIVDKKVSTSTALNLNKADETSKHQQIEYCGIKQMIAENKDLADLVTFIIYDTETSGLSRKDDRIIEIALQDLAGGENSTFQTLVNPGCYVANSHIHGITSNMVCRRDVPRMEELIPILLQFIKSRQKPGGYVLWGAHNSFAFDLPFLINEFSRCSYEIPPNWLFMDTISLARELMKSGGSNLPSGISLQALREHYKIPLVGSAHRAMSDVRTLSMILQMLTFDLKLTLPNLVTRSFTAFEYVNNKRKKS</sequence>
<gene>
    <name evidence="9" type="ORF">B456_004G237700</name>
</gene>
<dbReference type="Gramene" id="KJB26338">
    <property type="protein sequence ID" value="KJB26338"/>
    <property type="gene ID" value="B456_004G237700"/>
</dbReference>
<dbReference type="Gene3D" id="3.30.420.10">
    <property type="entry name" value="Ribonuclease H-like superfamily/Ribonuclease H"/>
    <property type="match status" value="1"/>
</dbReference>
<dbReference type="GO" id="GO:0005737">
    <property type="term" value="C:cytoplasm"/>
    <property type="evidence" value="ECO:0007669"/>
    <property type="project" value="TreeGrafter"/>
</dbReference>
<dbReference type="PANTHER" id="PTHR13058">
    <property type="entry name" value="THREE PRIME REPAIR EXONUCLEASE 1, 2"/>
    <property type="match status" value="1"/>
</dbReference>
<dbReference type="eggNOG" id="KOG4793">
    <property type="taxonomic scope" value="Eukaryota"/>
</dbReference>
<name>A0A0D2PHB8_GOSRA</name>
<dbReference type="InterPro" id="IPR040393">
    <property type="entry name" value="TREX1/2"/>
</dbReference>
<dbReference type="InterPro" id="IPR013520">
    <property type="entry name" value="Ribonucl_H"/>
</dbReference>
<proteinExistence type="inferred from homology"/>
<feature type="domain" description="Exonuclease" evidence="8">
    <location>
        <begin position="263"/>
        <end position="443"/>
    </location>
</feature>
<dbReference type="CDD" id="cd06127">
    <property type="entry name" value="DEDDh"/>
    <property type="match status" value="1"/>
</dbReference>
<evidence type="ECO:0000313" key="9">
    <source>
        <dbReference type="EMBL" id="KJB26338.1"/>
    </source>
</evidence>
<dbReference type="Proteomes" id="UP000032304">
    <property type="component" value="Chromosome 4"/>
</dbReference>
<evidence type="ECO:0000256" key="4">
    <source>
        <dbReference type="ARBA" id="ARBA00022801"/>
    </source>
</evidence>
<evidence type="ECO:0000259" key="8">
    <source>
        <dbReference type="SMART" id="SM00479"/>
    </source>
</evidence>
<dbReference type="EMBL" id="CM001743">
    <property type="protein sequence ID" value="KJB26338.1"/>
    <property type="molecule type" value="Genomic_DNA"/>
</dbReference>
<comment type="cofactor">
    <cofactor evidence="1">
        <name>Mg(2+)</name>
        <dbReference type="ChEBI" id="CHEBI:18420"/>
    </cofactor>
</comment>
<keyword evidence="4" id="KW-0378">Hydrolase</keyword>
<dbReference type="InterPro" id="IPR036397">
    <property type="entry name" value="RNaseH_sf"/>
</dbReference>
<dbReference type="Pfam" id="PF00929">
    <property type="entry name" value="RNase_T"/>
    <property type="match status" value="1"/>
</dbReference>
<evidence type="ECO:0000256" key="1">
    <source>
        <dbReference type="ARBA" id="ARBA00001946"/>
    </source>
</evidence>
<evidence type="ECO:0000256" key="7">
    <source>
        <dbReference type="ARBA" id="ARBA00025769"/>
    </source>
</evidence>
<dbReference type="InterPro" id="IPR012337">
    <property type="entry name" value="RNaseH-like_sf"/>
</dbReference>
<evidence type="ECO:0000256" key="6">
    <source>
        <dbReference type="ARBA" id="ARBA00022842"/>
    </source>
</evidence>
<keyword evidence="3" id="KW-0479">Metal-binding</keyword>
<evidence type="ECO:0000256" key="3">
    <source>
        <dbReference type="ARBA" id="ARBA00022723"/>
    </source>
</evidence>
<dbReference type="SMART" id="SM00479">
    <property type="entry name" value="EXOIII"/>
    <property type="match status" value="1"/>
</dbReference>
<dbReference type="FunFam" id="3.30.420.10:FF:000081">
    <property type="entry name" value="Exonuclease DPD1 chloroplastic/mitochondrial"/>
    <property type="match status" value="1"/>
</dbReference>
<protein>
    <recommendedName>
        <fullName evidence="8">Exonuclease domain-containing protein</fullName>
    </recommendedName>
</protein>
<dbReference type="GO" id="GO:0003676">
    <property type="term" value="F:nucleic acid binding"/>
    <property type="evidence" value="ECO:0007669"/>
    <property type="project" value="InterPro"/>
</dbReference>
<evidence type="ECO:0000256" key="5">
    <source>
        <dbReference type="ARBA" id="ARBA00022839"/>
    </source>
</evidence>
<dbReference type="GO" id="GO:0006308">
    <property type="term" value="P:DNA catabolic process"/>
    <property type="evidence" value="ECO:0007669"/>
    <property type="project" value="TreeGrafter"/>
</dbReference>
<keyword evidence="6" id="KW-0460">Magnesium</keyword>
<dbReference type="GO" id="GO:0046872">
    <property type="term" value="F:metal ion binding"/>
    <property type="evidence" value="ECO:0007669"/>
    <property type="project" value="UniProtKB-KW"/>
</dbReference>
<evidence type="ECO:0000256" key="2">
    <source>
        <dbReference type="ARBA" id="ARBA00022722"/>
    </source>
</evidence>
<organism evidence="9 10">
    <name type="scientific">Gossypium raimondii</name>
    <name type="common">Peruvian cotton</name>
    <name type="synonym">Gossypium klotzschianum subsp. raimondii</name>
    <dbReference type="NCBI Taxonomy" id="29730"/>
    <lineage>
        <taxon>Eukaryota</taxon>
        <taxon>Viridiplantae</taxon>
        <taxon>Streptophyta</taxon>
        <taxon>Embryophyta</taxon>
        <taxon>Tracheophyta</taxon>
        <taxon>Spermatophyta</taxon>
        <taxon>Magnoliopsida</taxon>
        <taxon>eudicotyledons</taxon>
        <taxon>Gunneridae</taxon>
        <taxon>Pentapetalae</taxon>
        <taxon>rosids</taxon>
        <taxon>malvids</taxon>
        <taxon>Malvales</taxon>
        <taxon>Malvaceae</taxon>
        <taxon>Malvoideae</taxon>
        <taxon>Gossypium</taxon>
    </lineage>
</organism>
<dbReference type="PANTHER" id="PTHR13058:SF19">
    <property type="entry name" value="LD40940P"/>
    <property type="match status" value="1"/>
</dbReference>
<evidence type="ECO:0000313" key="10">
    <source>
        <dbReference type="Proteomes" id="UP000032304"/>
    </source>
</evidence>
<feature type="non-terminal residue" evidence="9">
    <location>
        <position position="1"/>
    </location>
</feature>
<dbReference type="GO" id="GO:0008296">
    <property type="term" value="F:3'-5'-DNA exonuclease activity"/>
    <property type="evidence" value="ECO:0007669"/>
    <property type="project" value="TreeGrafter"/>
</dbReference>
<dbReference type="SUPFAM" id="SSF53098">
    <property type="entry name" value="Ribonuclease H-like"/>
    <property type="match status" value="1"/>
</dbReference>
<reference evidence="9 10" key="1">
    <citation type="journal article" date="2012" name="Nature">
        <title>Repeated polyploidization of Gossypium genomes and the evolution of spinnable cotton fibres.</title>
        <authorList>
            <person name="Paterson A.H."/>
            <person name="Wendel J.F."/>
            <person name="Gundlach H."/>
            <person name="Guo H."/>
            <person name="Jenkins J."/>
            <person name="Jin D."/>
            <person name="Llewellyn D."/>
            <person name="Showmaker K.C."/>
            <person name="Shu S."/>
            <person name="Udall J."/>
            <person name="Yoo M.J."/>
            <person name="Byers R."/>
            <person name="Chen W."/>
            <person name="Doron-Faigenboim A."/>
            <person name="Duke M.V."/>
            <person name="Gong L."/>
            <person name="Grimwood J."/>
            <person name="Grover C."/>
            <person name="Grupp K."/>
            <person name="Hu G."/>
            <person name="Lee T.H."/>
            <person name="Li J."/>
            <person name="Lin L."/>
            <person name="Liu T."/>
            <person name="Marler B.S."/>
            <person name="Page J.T."/>
            <person name="Roberts A.W."/>
            <person name="Romanel E."/>
            <person name="Sanders W.S."/>
            <person name="Szadkowski E."/>
            <person name="Tan X."/>
            <person name="Tang H."/>
            <person name="Xu C."/>
            <person name="Wang J."/>
            <person name="Wang Z."/>
            <person name="Zhang D."/>
            <person name="Zhang L."/>
            <person name="Ashrafi H."/>
            <person name="Bedon F."/>
            <person name="Bowers J.E."/>
            <person name="Brubaker C.L."/>
            <person name="Chee P.W."/>
            <person name="Das S."/>
            <person name="Gingle A.R."/>
            <person name="Haigler C.H."/>
            <person name="Harker D."/>
            <person name="Hoffmann L.V."/>
            <person name="Hovav R."/>
            <person name="Jones D.C."/>
            <person name="Lemke C."/>
            <person name="Mansoor S."/>
            <person name="ur Rahman M."/>
            <person name="Rainville L.N."/>
            <person name="Rambani A."/>
            <person name="Reddy U.K."/>
            <person name="Rong J.K."/>
            <person name="Saranga Y."/>
            <person name="Scheffler B.E."/>
            <person name="Scheffler J.A."/>
            <person name="Stelly D.M."/>
            <person name="Triplett B.A."/>
            <person name="Van Deynze A."/>
            <person name="Vaslin M.F."/>
            <person name="Waghmare V.N."/>
            <person name="Walford S.A."/>
            <person name="Wright R.J."/>
            <person name="Zaki E.A."/>
            <person name="Zhang T."/>
            <person name="Dennis E.S."/>
            <person name="Mayer K.F."/>
            <person name="Peterson D.G."/>
            <person name="Rokhsar D.S."/>
            <person name="Wang X."/>
            <person name="Schmutz J."/>
        </authorList>
    </citation>
    <scope>NUCLEOTIDE SEQUENCE [LARGE SCALE GENOMIC DNA]</scope>
</reference>
<keyword evidence="10" id="KW-1185">Reference proteome</keyword>